<feature type="compositionally biased region" description="Low complexity" evidence="1">
    <location>
        <begin position="69"/>
        <end position="81"/>
    </location>
</feature>
<dbReference type="RefSeq" id="XP_067180416.1">
    <property type="nucleotide sequence ID" value="XM_067325203.1"/>
</dbReference>
<feature type="compositionally biased region" description="Low complexity" evidence="1">
    <location>
        <begin position="16"/>
        <end position="38"/>
    </location>
</feature>
<protein>
    <submittedName>
        <fullName evidence="3">Uncharacterized protein</fullName>
    </submittedName>
</protein>
<dbReference type="EMBL" id="JAFEUZ010000012">
    <property type="protein sequence ID" value="KAG5484478.1"/>
    <property type="molecule type" value="Genomic_DNA"/>
</dbReference>
<reference evidence="4" key="1">
    <citation type="journal article" date="2021" name="Microbiol. Resour. Announc.">
        <title>LGAAP: Leishmaniinae Genome Assembly and Annotation Pipeline.</title>
        <authorList>
            <person name="Almutairi H."/>
            <person name="Urbaniak M.D."/>
            <person name="Bates M.D."/>
            <person name="Jariyapan N."/>
            <person name="Kwakye-Nuako G."/>
            <person name="Thomaz-Soccol V."/>
            <person name="Al-Salem W.S."/>
            <person name="Dillon R.J."/>
            <person name="Bates P.A."/>
            <person name="Gatherer D."/>
        </authorList>
    </citation>
    <scope>NUCLEOTIDE SEQUENCE [LARGE SCALE GENOMIC DNA]</scope>
</reference>
<evidence type="ECO:0000256" key="1">
    <source>
        <dbReference type="SAM" id="MobiDB-lite"/>
    </source>
</evidence>
<dbReference type="GeneID" id="92517715"/>
<evidence type="ECO:0000313" key="3">
    <source>
        <dbReference type="EMBL" id="KAG5484478.1"/>
    </source>
</evidence>
<keyword evidence="2" id="KW-0732">Signal</keyword>
<proteinExistence type="predicted"/>
<dbReference type="Proteomes" id="UP000673552">
    <property type="component" value="Unassembled WGS sequence"/>
</dbReference>
<gene>
    <name evidence="3" type="ORF">LSCM1_07848</name>
</gene>
<dbReference type="OrthoDB" id="266276at2759"/>
<feature type="chain" id="PRO_5032909839" evidence="2">
    <location>
        <begin position="20"/>
        <end position="466"/>
    </location>
</feature>
<feature type="compositionally biased region" description="Low complexity" evidence="1">
    <location>
        <begin position="168"/>
        <end position="182"/>
    </location>
</feature>
<dbReference type="AlphaFoldDB" id="A0A836L0F6"/>
<evidence type="ECO:0000256" key="2">
    <source>
        <dbReference type="SAM" id="SignalP"/>
    </source>
</evidence>
<feature type="region of interest" description="Disordered" evidence="1">
    <location>
        <begin position="69"/>
        <end position="89"/>
    </location>
</feature>
<name>A0A836L0F6_9TRYP</name>
<comment type="caution">
    <text evidence="3">The sequence shown here is derived from an EMBL/GenBank/DDBJ whole genome shotgun (WGS) entry which is preliminary data.</text>
</comment>
<organism evidence="3 4">
    <name type="scientific">Leishmania martiniquensis</name>
    <dbReference type="NCBI Taxonomy" id="1580590"/>
    <lineage>
        <taxon>Eukaryota</taxon>
        <taxon>Discoba</taxon>
        <taxon>Euglenozoa</taxon>
        <taxon>Kinetoplastea</taxon>
        <taxon>Metakinetoplastina</taxon>
        <taxon>Trypanosomatida</taxon>
        <taxon>Trypanosomatidae</taxon>
        <taxon>Leishmaniinae</taxon>
        <taxon>Leishmania</taxon>
    </lineage>
</organism>
<feature type="region of interest" description="Disordered" evidence="1">
    <location>
        <begin position="168"/>
        <end position="189"/>
    </location>
</feature>
<feature type="region of interest" description="Disordered" evidence="1">
    <location>
        <begin position="254"/>
        <end position="289"/>
    </location>
</feature>
<keyword evidence="4" id="KW-1185">Reference proteome</keyword>
<dbReference type="KEGG" id="lmat:92517715"/>
<feature type="compositionally biased region" description="Basic and acidic residues" evidence="1">
    <location>
        <begin position="265"/>
        <end position="279"/>
    </location>
</feature>
<evidence type="ECO:0000313" key="4">
    <source>
        <dbReference type="Proteomes" id="UP000673552"/>
    </source>
</evidence>
<feature type="region of interest" description="Disordered" evidence="1">
    <location>
        <begin position="16"/>
        <end position="53"/>
    </location>
</feature>
<sequence>MASMLAALSWLLDLDQSQGEPSSSTGSDSDSSDSVAGSEKTEPANPTTFASAGEHLVAELQLASLSEAAALPSGASEAASSPRGAVYSSPRYLKGSFADLDARRAVLFAPSPCRGPPWDGDLAPGPRAEREETPARPATRPPPPKIIPLWGLRSYTSDAVSLSPILSPAPAPASATVATSPSGSQEDEQPLWVSEGAMLSACLSSLSYSARCAAGESAGAARHRSATRATGARAAMPTKLSRILHWDQEVYSRRLASPPPGVGSHQDERAPHDSTEAQKRGAQVSEAGPEEARFVQRAMRAAWMAARPSHTPLLEACASAAARLDTSNPFLDTAAGGRDEVVPGHSIEYMQPPPRARGAVHLAATWEHGATVTLSGAHDSMEGTLLRRTPELLCECAPATALSKCDARGDDDDRPDTPTLTAASAGAARAEGMRGTPAQEDVRVVHVADGLVSVMLTDAGDPHRQA</sequence>
<accession>A0A836L0F6</accession>
<reference evidence="4" key="2">
    <citation type="journal article" date="2021" name="Sci. Data">
        <title>Chromosome-scale genome sequencing, assembly and annotation of six genomes from subfamily Leishmaniinae.</title>
        <authorList>
            <person name="Almutairi H."/>
            <person name="Urbaniak M.D."/>
            <person name="Bates M.D."/>
            <person name="Jariyapan N."/>
            <person name="Kwakye-Nuako G."/>
            <person name="Thomaz Soccol V."/>
            <person name="Al-Salem W.S."/>
            <person name="Dillon R.J."/>
            <person name="Bates P.A."/>
            <person name="Gatherer D."/>
        </authorList>
    </citation>
    <scope>NUCLEOTIDE SEQUENCE [LARGE SCALE GENOMIC DNA]</scope>
</reference>
<feature type="region of interest" description="Disordered" evidence="1">
    <location>
        <begin position="115"/>
        <end position="144"/>
    </location>
</feature>
<feature type="signal peptide" evidence="2">
    <location>
        <begin position="1"/>
        <end position="19"/>
    </location>
</feature>